<accession>A0A2G8SKD2</accession>
<proteinExistence type="predicted"/>
<organism evidence="3 4">
    <name type="scientific">Ganoderma sinense ZZ0214-1</name>
    <dbReference type="NCBI Taxonomy" id="1077348"/>
    <lineage>
        <taxon>Eukaryota</taxon>
        <taxon>Fungi</taxon>
        <taxon>Dikarya</taxon>
        <taxon>Basidiomycota</taxon>
        <taxon>Agaricomycotina</taxon>
        <taxon>Agaricomycetes</taxon>
        <taxon>Polyporales</taxon>
        <taxon>Polyporaceae</taxon>
        <taxon>Ganoderma</taxon>
    </lineage>
</organism>
<keyword evidence="4" id="KW-1185">Reference proteome</keyword>
<dbReference type="OrthoDB" id="2746474at2759"/>
<evidence type="ECO:0000256" key="1">
    <source>
        <dbReference type="SAM" id="MobiDB-lite"/>
    </source>
</evidence>
<evidence type="ECO:0000259" key="2">
    <source>
        <dbReference type="PROSITE" id="PS50181"/>
    </source>
</evidence>
<dbReference type="PROSITE" id="PS50181">
    <property type="entry name" value="FBOX"/>
    <property type="match status" value="1"/>
</dbReference>
<feature type="region of interest" description="Disordered" evidence="1">
    <location>
        <begin position="1"/>
        <end position="25"/>
    </location>
</feature>
<reference evidence="3 4" key="1">
    <citation type="journal article" date="2015" name="Sci. Rep.">
        <title>Chromosome-level genome map provides insights into diverse defense mechanisms in the medicinal fungus Ganoderma sinense.</title>
        <authorList>
            <person name="Zhu Y."/>
            <person name="Xu J."/>
            <person name="Sun C."/>
            <person name="Zhou S."/>
            <person name="Xu H."/>
            <person name="Nelson D.R."/>
            <person name="Qian J."/>
            <person name="Song J."/>
            <person name="Luo H."/>
            <person name="Xiang L."/>
            <person name="Li Y."/>
            <person name="Xu Z."/>
            <person name="Ji A."/>
            <person name="Wang L."/>
            <person name="Lu S."/>
            <person name="Hayward A."/>
            <person name="Sun W."/>
            <person name="Li X."/>
            <person name="Schwartz D.C."/>
            <person name="Wang Y."/>
            <person name="Chen S."/>
        </authorList>
    </citation>
    <scope>NUCLEOTIDE SEQUENCE [LARGE SCALE GENOMIC DNA]</scope>
    <source>
        <strain evidence="3 4">ZZ0214-1</strain>
    </source>
</reference>
<gene>
    <name evidence="3" type="ORF">GSI_03946</name>
</gene>
<feature type="compositionally biased region" description="Polar residues" evidence="1">
    <location>
        <begin position="1"/>
        <end position="20"/>
    </location>
</feature>
<dbReference type="InterPro" id="IPR001810">
    <property type="entry name" value="F-box_dom"/>
</dbReference>
<sequence>MSDNASAATTEADISSSFSPPASWKRPNDRLRYELRALAPYLAGLGDPRAPAFTTSARCVFEPTGSISQLPVELIREIVLLADPAALPILCLVNKIFKELAETRLYKDLEFPDDSHLKRCFKTLSDRPELSKHPRRVVMRQAHHPEDLRDAYNTLRGMHNLTSLHLEFIGSIGSHLQGSKFRLTFLVIVCDWDLAFVEWLAEQMELRSFVFWGLPEPGIDLDDSALPKLSHVVGAASLACALVPGRPVREVLISYATLNPALEPAIEFVWQRCAQSTGPLEIVNVGSAIQDMDARDLMALLQPIPDLISDLVLFNVQVLKGNINKAACDDLSTILSKMKKLEALFVYSRPPGDYVGDRNNHREIVISFAQQCPTLRSITLTHDIWTYCEIAPDKWITVDDVSKLLEDFRARCSPQDLQLRSAKLQAHRAAGGSTSRHASLSCGGLDLEMLLSGSRGRGTPGKPKASVVGAYAPQDYTAQLANDDTVESLATAYKAASSLLRSISASTLSGQ</sequence>
<dbReference type="Proteomes" id="UP000230002">
    <property type="component" value="Unassembled WGS sequence"/>
</dbReference>
<evidence type="ECO:0000313" key="4">
    <source>
        <dbReference type="Proteomes" id="UP000230002"/>
    </source>
</evidence>
<dbReference type="AlphaFoldDB" id="A0A2G8SKD2"/>
<dbReference type="Pfam" id="PF00646">
    <property type="entry name" value="F-box"/>
    <property type="match status" value="1"/>
</dbReference>
<protein>
    <recommendedName>
        <fullName evidence="2">F-box domain-containing protein</fullName>
    </recommendedName>
</protein>
<dbReference type="EMBL" id="AYKW01000006">
    <property type="protein sequence ID" value="PIL34235.1"/>
    <property type="molecule type" value="Genomic_DNA"/>
</dbReference>
<evidence type="ECO:0000313" key="3">
    <source>
        <dbReference type="EMBL" id="PIL34235.1"/>
    </source>
</evidence>
<comment type="caution">
    <text evidence="3">The sequence shown here is derived from an EMBL/GenBank/DDBJ whole genome shotgun (WGS) entry which is preliminary data.</text>
</comment>
<feature type="domain" description="F-box" evidence="2">
    <location>
        <begin position="64"/>
        <end position="109"/>
    </location>
</feature>
<name>A0A2G8SKD2_9APHY</name>